<evidence type="ECO:0000313" key="3">
    <source>
        <dbReference type="Proteomes" id="UP000038055"/>
    </source>
</evidence>
<protein>
    <recommendedName>
        <fullName evidence="1">NrS-1 polymerase-like helicase domain-containing protein</fullName>
    </recommendedName>
</protein>
<feature type="domain" description="NrS-1 polymerase-like helicase" evidence="1">
    <location>
        <begin position="102"/>
        <end position="202"/>
    </location>
</feature>
<name>A0A0B7HKT1_9FLAO</name>
<proteinExistence type="predicted"/>
<evidence type="ECO:0000259" key="1">
    <source>
        <dbReference type="Pfam" id="PF19263"/>
    </source>
</evidence>
<dbReference type="Pfam" id="PF19263">
    <property type="entry name" value="DUF5906"/>
    <property type="match status" value="1"/>
</dbReference>
<keyword evidence="3" id="KW-1185">Reference proteome</keyword>
<dbReference type="Gene3D" id="3.40.50.300">
    <property type="entry name" value="P-loop containing nucleotide triphosphate hydrolases"/>
    <property type="match status" value="1"/>
</dbReference>
<evidence type="ECO:0000313" key="2">
    <source>
        <dbReference type="EMBL" id="CEN39875.1"/>
    </source>
</evidence>
<dbReference type="Proteomes" id="UP000038055">
    <property type="component" value="Unassembled WGS sequence"/>
</dbReference>
<dbReference type="EMBL" id="CDOD01000066">
    <property type="protein sequence ID" value="CEN39875.1"/>
    <property type="molecule type" value="Genomic_DNA"/>
</dbReference>
<accession>A0A0B7HKT1</accession>
<organism evidence="2 3">
    <name type="scientific">Capnocytophaga cynodegmi</name>
    <dbReference type="NCBI Taxonomy" id="28189"/>
    <lineage>
        <taxon>Bacteria</taxon>
        <taxon>Pseudomonadati</taxon>
        <taxon>Bacteroidota</taxon>
        <taxon>Flavobacteriia</taxon>
        <taxon>Flavobacteriales</taxon>
        <taxon>Flavobacteriaceae</taxon>
        <taxon>Capnocytophaga</taxon>
    </lineage>
</organism>
<dbReference type="InterPro" id="IPR045455">
    <property type="entry name" value="NrS-1_pol-like_helicase"/>
</dbReference>
<gene>
    <name evidence="2" type="ORF">CCYN2B_80048</name>
</gene>
<dbReference type="InterPro" id="IPR027417">
    <property type="entry name" value="P-loop_NTPase"/>
</dbReference>
<reference evidence="3" key="1">
    <citation type="submission" date="2015-01" db="EMBL/GenBank/DDBJ databases">
        <authorList>
            <person name="MANFREDI Pablo"/>
        </authorList>
    </citation>
    <scope>NUCLEOTIDE SEQUENCE [LARGE SCALE GENOMIC DNA]</scope>
    <source>
        <strain evidence="3">Ccyn2B</strain>
    </source>
</reference>
<sequence length="378" mass="44938">MVKWSKETIIQDHGRKFIYDIPKYDGFCCIPNHLKYQKTIDNFYNIYNEIPHQPSVSIVSVDEIPFSISFLRHIFGKQVDLGLDYLKILLENPTQILPILCLVSKERATGKTTFLKWLKEIFGLNMTYIKGDSFGSQFNSDWASMLLIAIDEVFFDRKEITERLKYLSTTNKDKLEHKGKDREEIDFFGKFILCSNNEDNFIQIDENEIQFWVLKINSIKVEDTEFLQNLISEIPLFLSFLINRKFHSEKKSRMWFASEDLKTKALQKLILKNSNKLECKMIELLYEFFEAKEVQEISVVPQDILNMLNRMFKYSYSTLNDVRKILKEHWKLEPESNTLSYIRYEMDYYGSFCQTNSKGRFFTISKVFILQKYDDLMN</sequence>
<dbReference type="STRING" id="28189.CCYN74_750001"/>
<dbReference type="AlphaFoldDB" id="A0A0B7HKT1"/>